<dbReference type="SUPFAM" id="SSF52833">
    <property type="entry name" value="Thioredoxin-like"/>
    <property type="match status" value="1"/>
</dbReference>
<dbReference type="GO" id="GO:0006749">
    <property type="term" value="P:glutathione metabolic process"/>
    <property type="evidence" value="ECO:0007669"/>
    <property type="project" value="TreeGrafter"/>
</dbReference>
<protein>
    <submittedName>
        <fullName evidence="2">Glutathione S-transferase</fullName>
    </submittedName>
</protein>
<gene>
    <name evidence="2" type="ORF">GCM10010994_55920</name>
</gene>
<name>A0A916XP17_9HYPH</name>
<dbReference type="PROSITE" id="PS50404">
    <property type="entry name" value="GST_NTER"/>
    <property type="match status" value="1"/>
</dbReference>
<dbReference type="InterPro" id="IPR036282">
    <property type="entry name" value="Glutathione-S-Trfase_C_sf"/>
</dbReference>
<comment type="caution">
    <text evidence="2">The sequence shown here is derived from an EMBL/GenBank/DDBJ whole genome shotgun (WGS) entry which is preliminary data.</text>
</comment>
<dbReference type="Gene3D" id="1.20.1050.10">
    <property type="match status" value="1"/>
</dbReference>
<dbReference type="Proteomes" id="UP000637002">
    <property type="component" value="Unassembled WGS sequence"/>
</dbReference>
<feature type="domain" description="GST N-terminal" evidence="1">
    <location>
        <begin position="10"/>
        <end position="90"/>
    </location>
</feature>
<dbReference type="AlphaFoldDB" id="A0A916XP17"/>
<dbReference type="GO" id="GO:0006559">
    <property type="term" value="P:L-phenylalanine catabolic process"/>
    <property type="evidence" value="ECO:0007669"/>
    <property type="project" value="TreeGrafter"/>
</dbReference>
<dbReference type="Pfam" id="PF13409">
    <property type="entry name" value="GST_N_2"/>
    <property type="match status" value="1"/>
</dbReference>
<dbReference type="GO" id="GO:0016034">
    <property type="term" value="F:maleylacetoacetate isomerase activity"/>
    <property type="evidence" value="ECO:0007669"/>
    <property type="project" value="TreeGrafter"/>
</dbReference>
<dbReference type="CDD" id="cd03043">
    <property type="entry name" value="GST_N_1"/>
    <property type="match status" value="1"/>
</dbReference>
<dbReference type="SFLD" id="SFLDS00019">
    <property type="entry name" value="Glutathione_Transferase_(cytos"/>
    <property type="match status" value="1"/>
</dbReference>
<evidence type="ECO:0000313" key="3">
    <source>
        <dbReference type="Proteomes" id="UP000637002"/>
    </source>
</evidence>
<reference evidence="2" key="1">
    <citation type="journal article" date="2014" name="Int. J. Syst. Evol. Microbiol.">
        <title>Complete genome sequence of Corynebacterium casei LMG S-19264T (=DSM 44701T), isolated from a smear-ripened cheese.</title>
        <authorList>
            <consortium name="US DOE Joint Genome Institute (JGI-PGF)"/>
            <person name="Walter F."/>
            <person name="Albersmeier A."/>
            <person name="Kalinowski J."/>
            <person name="Ruckert C."/>
        </authorList>
    </citation>
    <scope>NUCLEOTIDE SEQUENCE</scope>
    <source>
        <strain evidence="2">CGMCC 1.12919</strain>
    </source>
</reference>
<proteinExistence type="predicted"/>
<dbReference type="InterPro" id="IPR036249">
    <property type="entry name" value="Thioredoxin-like_sf"/>
</dbReference>
<dbReference type="SUPFAM" id="SSF47616">
    <property type="entry name" value="GST C-terminal domain-like"/>
    <property type="match status" value="1"/>
</dbReference>
<dbReference type="PANTHER" id="PTHR42673">
    <property type="entry name" value="MALEYLACETOACETATE ISOMERASE"/>
    <property type="match status" value="1"/>
</dbReference>
<dbReference type="PANTHER" id="PTHR42673:SF4">
    <property type="entry name" value="MALEYLACETOACETATE ISOMERASE"/>
    <property type="match status" value="1"/>
</dbReference>
<evidence type="ECO:0000259" key="1">
    <source>
        <dbReference type="PROSITE" id="PS50404"/>
    </source>
</evidence>
<dbReference type="InterPro" id="IPR004045">
    <property type="entry name" value="Glutathione_S-Trfase_N"/>
</dbReference>
<evidence type="ECO:0000313" key="2">
    <source>
        <dbReference type="EMBL" id="GGC90947.1"/>
    </source>
</evidence>
<organism evidence="2 3">
    <name type="scientific">Chelatococcus reniformis</name>
    <dbReference type="NCBI Taxonomy" id="1494448"/>
    <lineage>
        <taxon>Bacteria</taxon>
        <taxon>Pseudomonadati</taxon>
        <taxon>Pseudomonadota</taxon>
        <taxon>Alphaproteobacteria</taxon>
        <taxon>Hyphomicrobiales</taxon>
        <taxon>Chelatococcaceae</taxon>
        <taxon>Chelatococcus</taxon>
    </lineage>
</organism>
<keyword evidence="3" id="KW-1185">Reference proteome</keyword>
<dbReference type="GO" id="GO:0004364">
    <property type="term" value="F:glutathione transferase activity"/>
    <property type="evidence" value="ECO:0007669"/>
    <property type="project" value="TreeGrafter"/>
</dbReference>
<dbReference type="CDD" id="cd03194">
    <property type="entry name" value="GST_C_3"/>
    <property type="match status" value="1"/>
</dbReference>
<reference evidence="2" key="2">
    <citation type="submission" date="2020-09" db="EMBL/GenBank/DDBJ databases">
        <authorList>
            <person name="Sun Q."/>
            <person name="Zhou Y."/>
        </authorList>
    </citation>
    <scope>NUCLEOTIDE SEQUENCE</scope>
    <source>
        <strain evidence="2">CGMCC 1.12919</strain>
    </source>
</reference>
<dbReference type="EMBL" id="BMGG01000011">
    <property type="protein sequence ID" value="GGC90947.1"/>
    <property type="molecule type" value="Genomic_DNA"/>
</dbReference>
<accession>A0A916XP17</accession>
<dbReference type="InterPro" id="IPR040079">
    <property type="entry name" value="Glutathione_S-Trfase"/>
</dbReference>
<sequence>MAVRPWGVSMKLIIASKCYSSWSLRPWLLMKAFAVPFEEVVIPLRTAGTAQAIAAYSPSGRVPALIDGPTTVWDSLAVIEYLAERRADLSLWPRDSGARAVARSISAEMHSGFQALRQACPMNLAFRFAARDRGEAVAADTARVTAIWRQMRQSYGAKAGPDGGPFLFGGLSAADAMFAPVVTRLDTYSIPVDPVSGAYMDAVLALAPFKEWRAAALTEPAIAGYDDIGETPIEHFRSA</sequence>
<dbReference type="Gene3D" id="3.40.30.10">
    <property type="entry name" value="Glutaredoxin"/>
    <property type="match status" value="1"/>
</dbReference>